<dbReference type="SUPFAM" id="SSF53756">
    <property type="entry name" value="UDP-Glycosyltransferase/glycogen phosphorylase"/>
    <property type="match status" value="1"/>
</dbReference>
<organism evidence="4 5">
    <name type="scientific">Halolactibacillus halophilus</name>
    <dbReference type="NCBI Taxonomy" id="306540"/>
    <lineage>
        <taxon>Bacteria</taxon>
        <taxon>Bacillati</taxon>
        <taxon>Bacillota</taxon>
        <taxon>Bacilli</taxon>
        <taxon>Bacillales</taxon>
        <taxon>Bacillaceae</taxon>
        <taxon>Halolactibacillus</taxon>
    </lineage>
</organism>
<dbReference type="Gene3D" id="3.40.50.2000">
    <property type="entry name" value="Glycogen Phosphorylase B"/>
    <property type="match status" value="2"/>
</dbReference>
<dbReference type="InterPro" id="IPR050194">
    <property type="entry name" value="Glycosyltransferase_grp1"/>
</dbReference>
<evidence type="ECO:0000313" key="3">
    <source>
        <dbReference type="EMBL" id="GEM02104.1"/>
    </source>
</evidence>
<dbReference type="AlphaFoldDB" id="A0A1I5QFG8"/>
<dbReference type="Pfam" id="PF13439">
    <property type="entry name" value="Glyco_transf_4"/>
    <property type="match status" value="1"/>
</dbReference>
<dbReference type="InterPro" id="IPR028098">
    <property type="entry name" value="Glyco_trans_4-like_N"/>
</dbReference>
<evidence type="ECO:0000313" key="4">
    <source>
        <dbReference type="EMBL" id="SFP44791.1"/>
    </source>
</evidence>
<reference evidence="3 6" key="2">
    <citation type="submission" date="2019-07" db="EMBL/GenBank/DDBJ databases">
        <title>Whole genome shotgun sequence of Halolactibacillus halophilus NBRC 100868.</title>
        <authorList>
            <person name="Hosoyama A."/>
            <person name="Uohara A."/>
            <person name="Ohji S."/>
            <person name="Ichikawa N."/>
        </authorList>
    </citation>
    <scope>NUCLEOTIDE SEQUENCE [LARGE SCALE GENOMIC DNA]</scope>
    <source>
        <strain evidence="3 6">NBRC 100868</strain>
    </source>
</reference>
<keyword evidence="4" id="KW-0808">Transferase</keyword>
<evidence type="ECO:0000313" key="5">
    <source>
        <dbReference type="Proteomes" id="UP000242243"/>
    </source>
</evidence>
<dbReference type="RefSeq" id="WP_159430151.1">
    <property type="nucleotide sequence ID" value="NZ_BJWI01000024.1"/>
</dbReference>
<dbReference type="Proteomes" id="UP000242243">
    <property type="component" value="Unassembled WGS sequence"/>
</dbReference>
<proteinExistence type="predicted"/>
<dbReference type="InterPro" id="IPR001296">
    <property type="entry name" value="Glyco_trans_1"/>
</dbReference>
<protein>
    <submittedName>
        <fullName evidence="3">Glycosyl transferase</fullName>
    </submittedName>
    <submittedName>
        <fullName evidence="4">Glycosyltransferase involved in cell wall bisynthesis</fullName>
    </submittedName>
</protein>
<reference evidence="4 5" key="1">
    <citation type="submission" date="2016-10" db="EMBL/GenBank/DDBJ databases">
        <authorList>
            <person name="de Groot N.N."/>
        </authorList>
    </citation>
    <scope>NUCLEOTIDE SEQUENCE [LARGE SCALE GENOMIC DNA]</scope>
    <source>
        <strain evidence="4 5">DSM 17073</strain>
    </source>
</reference>
<gene>
    <name evidence="3" type="ORF">HHA03_16360</name>
    <name evidence="4" type="ORF">SAMN05421839_12113</name>
</gene>
<feature type="domain" description="Glycosyl transferase family 1" evidence="1">
    <location>
        <begin position="193"/>
        <end position="336"/>
    </location>
</feature>
<feature type="domain" description="Glycosyltransferase subfamily 4-like N-terminal" evidence="2">
    <location>
        <begin position="25"/>
        <end position="187"/>
    </location>
</feature>
<keyword evidence="6" id="KW-1185">Reference proteome</keyword>
<dbReference type="Pfam" id="PF00534">
    <property type="entry name" value="Glycos_transf_1"/>
    <property type="match status" value="1"/>
</dbReference>
<dbReference type="OrthoDB" id="9787617at2"/>
<evidence type="ECO:0000313" key="6">
    <source>
        <dbReference type="Proteomes" id="UP000321547"/>
    </source>
</evidence>
<dbReference type="PANTHER" id="PTHR45947">
    <property type="entry name" value="SULFOQUINOVOSYL TRANSFERASE SQD2"/>
    <property type="match status" value="1"/>
</dbReference>
<dbReference type="EMBL" id="BJWI01000024">
    <property type="protein sequence ID" value="GEM02104.1"/>
    <property type="molecule type" value="Genomic_DNA"/>
</dbReference>
<evidence type="ECO:0000259" key="2">
    <source>
        <dbReference type="Pfam" id="PF13439"/>
    </source>
</evidence>
<dbReference type="Proteomes" id="UP000321547">
    <property type="component" value="Unassembled WGS sequence"/>
</dbReference>
<dbReference type="EMBL" id="FOXC01000021">
    <property type="protein sequence ID" value="SFP44791.1"/>
    <property type="molecule type" value="Genomic_DNA"/>
</dbReference>
<dbReference type="GO" id="GO:0016758">
    <property type="term" value="F:hexosyltransferase activity"/>
    <property type="evidence" value="ECO:0007669"/>
    <property type="project" value="TreeGrafter"/>
</dbReference>
<dbReference type="STRING" id="306540.SAMN05421839_12113"/>
<dbReference type="PANTHER" id="PTHR45947:SF3">
    <property type="entry name" value="SULFOQUINOVOSYL TRANSFERASE SQD2"/>
    <property type="match status" value="1"/>
</dbReference>
<sequence>MRVLIVARGYPSEKYNINGIFEFDQAKALASSGHEVILAAVDVRSLRRWRRWGYVNFVKDGVHVEALNIPCGRVPKFILNKFRKIALSKIYSRVVKKHGKPDVIHSHFIGIGYTTAKVFREKGIPLVHTEHYSGMNQVELSNYYHKLGSFTYENMTKIIVVSEYLKNNIMKKFGIEPAVVPNIVDLSKFNYEIKKKNKIKFNFISVGSLSKNKRMDLLINAFNDAFKDEVNVNLFIYGEGSERKNLEDLINKLNLRKRVILMGLKDRKIIAKKMQESHCFVLASKLETFGVVYIEAMSMGLPVIATKCGGPEDFINRENGVLVEVDNVYDLTTSLIFMKEHIKSFNRKRISDSVKIRYSPNVISEQLNVIYKEITSNR</sequence>
<accession>A0A1I5QFG8</accession>
<name>A0A1I5QFG8_9BACI</name>
<evidence type="ECO:0000259" key="1">
    <source>
        <dbReference type="Pfam" id="PF00534"/>
    </source>
</evidence>